<keyword evidence="3 6" id="KW-0133">Cell shape</keyword>
<dbReference type="EMBL" id="AP014808">
    <property type="protein sequence ID" value="BAQ57881.1"/>
    <property type="molecule type" value="Genomic_DNA"/>
</dbReference>
<dbReference type="CDD" id="cd16913">
    <property type="entry name" value="YkuD_like"/>
    <property type="match status" value="1"/>
</dbReference>
<dbReference type="AlphaFoldDB" id="A0A0D6A536"/>
<evidence type="ECO:0000256" key="6">
    <source>
        <dbReference type="PROSITE-ProRule" id="PRU01373"/>
    </source>
</evidence>
<feature type="active site" description="Nucleophile" evidence="6">
    <location>
        <position position="378"/>
    </location>
</feature>
<dbReference type="SUPFAM" id="SSF143985">
    <property type="entry name" value="L,D-transpeptidase pre-catalytic domain-like"/>
    <property type="match status" value="1"/>
</dbReference>
<accession>A0A0D6A536</accession>
<evidence type="ECO:0000256" key="1">
    <source>
        <dbReference type="ARBA" id="ARBA00004752"/>
    </source>
</evidence>
<dbReference type="InterPro" id="IPR005490">
    <property type="entry name" value="LD_TPept_cat_dom"/>
</dbReference>
<dbReference type="RefSeq" id="WP_060459792.1">
    <property type="nucleotide sequence ID" value="NZ_AP014808.1"/>
</dbReference>
<dbReference type="PANTHER" id="PTHR30582:SF33">
    <property type="entry name" value="EXPORTED PROTEIN"/>
    <property type="match status" value="1"/>
</dbReference>
<dbReference type="GO" id="GO:0005576">
    <property type="term" value="C:extracellular region"/>
    <property type="evidence" value="ECO:0007669"/>
    <property type="project" value="TreeGrafter"/>
</dbReference>
<feature type="domain" description="L,D-TPase catalytic" evidence="7">
    <location>
        <begin position="274"/>
        <end position="402"/>
    </location>
</feature>
<evidence type="ECO:0000256" key="4">
    <source>
        <dbReference type="ARBA" id="ARBA00022984"/>
    </source>
</evidence>
<organism evidence="8 9">
    <name type="scientific">Lactobacillus acetotolerans</name>
    <dbReference type="NCBI Taxonomy" id="1600"/>
    <lineage>
        <taxon>Bacteria</taxon>
        <taxon>Bacillati</taxon>
        <taxon>Bacillota</taxon>
        <taxon>Bacilli</taxon>
        <taxon>Lactobacillales</taxon>
        <taxon>Lactobacillaceae</taxon>
        <taxon>Lactobacillus</taxon>
    </lineage>
</organism>
<comment type="pathway">
    <text evidence="1 6">Cell wall biogenesis; peptidoglycan biosynthesis.</text>
</comment>
<evidence type="ECO:0000256" key="3">
    <source>
        <dbReference type="ARBA" id="ARBA00022960"/>
    </source>
</evidence>
<sequence length="403" mass="45475">MQSRKDLRKHTNRNNLYLIIAGIVVILVIILGVVVHNHDVESQSKERHFVTTHFNPNVTIYGVKVGNLTVDKATQKINKKADNVVYLENGKVTPERDQSTKTIDKPTVQSYFKKQHTTTPSKQNYNYKFKKLSEAQNKLNKVKQATVNYKLDGKTYPLKAKDLINKASYKDGKYKFDNTNDLTARLNKINKAVSTLHQSYNFTVPSGTKINGKTITVKNESYGWGIYVKKAKQAIEKAYINGTKSLNGGDYIYGLGYNTYAHGYGKKNHGIGDNYVVISLKKQELWVVRKGKVAVNLNDVVTGTKIGSKGDRTPQGVWYIQYKESPSTLRGYNSDGSKYASKVKYWMPFTLSGCGLHDASWRTDWSKTAYLKGGSHGCINIQPSEIHPVWQNVIKDEAVIVYN</sequence>
<dbReference type="Gene3D" id="2.40.440.10">
    <property type="entry name" value="L,D-transpeptidase catalytic domain-like"/>
    <property type="match status" value="1"/>
</dbReference>
<dbReference type="Proteomes" id="UP000035709">
    <property type="component" value="Chromosome"/>
</dbReference>
<evidence type="ECO:0000256" key="5">
    <source>
        <dbReference type="ARBA" id="ARBA00023316"/>
    </source>
</evidence>
<keyword evidence="5 6" id="KW-0961">Cell wall biogenesis/degradation</keyword>
<feature type="active site" description="Proton donor/acceptor" evidence="6">
    <location>
        <position position="357"/>
    </location>
</feature>
<dbReference type="Pfam" id="PF03734">
    <property type="entry name" value="YkuD"/>
    <property type="match status" value="1"/>
</dbReference>
<keyword evidence="2" id="KW-0808">Transferase</keyword>
<dbReference type="GO" id="GO:0018104">
    <property type="term" value="P:peptidoglycan-protein cross-linking"/>
    <property type="evidence" value="ECO:0007669"/>
    <property type="project" value="TreeGrafter"/>
</dbReference>
<reference evidence="8 9" key="1">
    <citation type="submission" date="2015-03" db="EMBL/GenBank/DDBJ databases">
        <title>Complete genome sequence of Lactobacillus acetotolerans NBRC 13120.</title>
        <authorList>
            <person name="Toh H."/>
            <person name="Morita H."/>
            <person name="Fujita N."/>
        </authorList>
    </citation>
    <scope>NUCLEOTIDE SEQUENCE [LARGE SCALE GENOMIC DNA]</scope>
    <source>
        <strain evidence="8 9">NBRC 13120</strain>
    </source>
</reference>
<name>A0A0D6A536_9LACO</name>
<keyword evidence="9" id="KW-1185">Reference proteome</keyword>
<dbReference type="OrthoDB" id="3176960at2"/>
<dbReference type="SUPFAM" id="SSF141523">
    <property type="entry name" value="L,D-transpeptidase catalytic domain-like"/>
    <property type="match status" value="1"/>
</dbReference>
<proteinExistence type="predicted"/>
<evidence type="ECO:0000256" key="2">
    <source>
        <dbReference type="ARBA" id="ARBA00022679"/>
    </source>
</evidence>
<dbReference type="PATRIC" id="fig|1600.4.peg.1523"/>
<dbReference type="InterPro" id="IPR038054">
    <property type="entry name" value="LD_TPept-like_central_sf"/>
</dbReference>
<evidence type="ECO:0000313" key="8">
    <source>
        <dbReference type="EMBL" id="BAQ57881.1"/>
    </source>
</evidence>
<gene>
    <name evidence="8" type="ORF">LBAT_1492</name>
</gene>
<dbReference type="UniPathway" id="UPA00219"/>
<dbReference type="GO" id="GO:0071555">
    <property type="term" value="P:cell wall organization"/>
    <property type="evidence" value="ECO:0007669"/>
    <property type="project" value="UniProtKB-UniRule"/>
</dbReference>
<dbReference type="GO" id="GO:0071972">
    <property type="term" value="F:peptidoglycan L,D-transpeptidase activity"/>
    <property type="evidence" value="ECO:0007669"/>
    <property type="project" value="TreeGrafter"/>
</dbReference>
<dbReference type="InterPro" id="IPR038063">
    <property type="entry name" value="Transpep_catalytic_dom"/>
</dbReference>
<keyword evidence="4 6" id="KW-0573">Peptidoglycan synthesis</keyword>
<dbReference type="Gene3D" id="3.10.20.800">
    <property type="match status" value="1"/>
</dbReference>
<dbReference type="KEGG" id="lae:LBAT_1492"/>
<dbReference type="PANTHER" id="PTHR30582">
    <property type="entry name" value="L,D-TRANSPEPTIDASE"/>
    <property type="match status" value="1"/>
</dbReference>
<protein>
    <submittedName>
        <fullName evidence="8">Secreted protein</fullName>
    </submittedName>
</protein>
<evidence type="ECO:0000259" key="7">
    <source>
        <dbReference type="PROSITE" id="PS52029"/>
    </source>
</evidence>
<dbReference type="GO" id="GO:0016740">
    <property type="term" value="F:transferase activity"/>
    <property type="evidence" value="ECO:0007669"/>
    <property type="project" value="UniProtKB-KW"/>
</dbReference>
<dbReference type="InterPro" id="IPR050979">
    <property type="entry name" value="LD-transpeptidase"/>
</dbReference>
<evidence type="ECO:0000313" key="9">
    <source>
        <dbReference type="Proteomes" id="UP000035709"/>
    </source>
</evidence>
<dbReference type="STRING" id="1600.LBAT_1492"/>
<dbReference type="PROSITE" id="PS52029">
    <property type="entry name" value="LD_TPASE"/>
    <property type="match status" value="1"/>
</dbReference>
<dbReference type="GO" id="GO:0008360">
    <property type="term" value="P:regulation of cell shape"/>
    <property type="evidence" value="ECO:0007669"/>
    <property type="project" value="UniProtKB-UniRule"/>
</dbReference>